<dbReference type="RefSeq" id="WP_143150591.1">
    <property type="nucleotide sequence ID" value="NZ_CP139972.1"/>
</dbReference>
<keyword evidence="4" id="KW-1185">Reference proteome</keyword>
<sequence>MSDGKNNARRLDNLGVTDYQERVGPGLNTLVNFGLPILKLRAPGKIQELATEVEQYAAELKTLKKSRAMVVGTSIAKW</sequence>
<gene>
    <name evidence="1" type="ORF">SAMN05661012_00547</name>
    <name evidence="2" type="ORF">SR876_33435</name>
</gene>
<dbReference type="EMBL" id="CP140154">
    <property type="protein sequence ID" value="WQG89837.1"/>
    <property type="molecule type" value="Genomic_DNA"/>
</dbReference>
<evidence type="ECO:0000313" key="1">
    <source>
        <dbReference type="EMBL" id="SFW19712.1"/>
    </source>
</evidence>
<evidence type="ECO:0000313" key="4">
    <source>
        <dbReference type="Proteomes" id="UP001326715"/>
    </source>
</evidence>
<dbReference type="Proteomes" id="UP000183788">
    <property type="component" value="Unassembled WGS sequence"/>
</dbReference>
<dbReference type="Proteomes" id="UP001326715">
    <property type="component" value="Chromosome"/>
</dbReference>
<evidence type="ECO:0000313" key="2">
    <source>
        <dbReference type="EMBL" id="WQG89837.1"/>
    </source>
</evidence>
<organism evidence="1 3">
    <name type="scientific">Chitinophaga sancti</name>
    <dbReference type="NCBI Taxonomy" id="1004"/>
    <lineage>
        <taxon>Bacteria</taxon>
        <taxon>Pseudomonadati</taxon>
        <taxon>Bacteroidota</taxon>
        <taxon>Chitinophagia</taxon>
        <taxon>Chitinophagales</taxon>
        <taxon>Chitinophagaceae</taxon>
        <taxon>Chitinophaga</taxon>
    </lineage>
</organism>
<reference evidence="1 3" key="1">
    <citation type="submission" date="2016-11" db="EMBL/GenBank/DDBJ databases">
        <authorList>
            <person name="Jaros S."/>
            <person name="Januszkiewicz K."/>
            <person name="Wedrychowicz H."/>
        </authorList>
    </citation>
    <scope>NUCLEOTIDE SEQUENCE [LARGE SCALE GENOMIC DNA]</scope>
    <source>
        <strain evidence="1 3">DSM 784</strain>
    </source>
</reference>
<accession>A0A1K1M9A5</accession>
<reference evidence="2 4" key="2">
    <citation type="submission" date="2023-11" db="EMBL/GenBank/DDBJ databases">
        <title>MicrobeMod: A computational toolkit for identifying prokaryotic methylation and restriction-modification with nanopore sequencing.</title>
        <authorList>
            <person name="Crits-Christoph A."/>
            <person name="Kang S.C."/>
            <person name="Lee H."/>
            <person name="Ostrov N."/>
        </authorList>
    </citation>
    <scope>NUCLEOTIDE SEQUENCE [LARGE SCALE GENOMIC DNA]</scope>
    <source>
        <strain evidence="2 4">ATCC 23090</strain>
    </source>
</reference>
<evidence type="ECO:0000313" key="3">
    <source>
        <dbReference type="Proteomes" id="UP000183788"/>
    </source>
</evidence>
<name>A0A1K1M9A5_9BACT</name>
<proteinExistence type="predicted"/>
<protein>
    <submittedName>
        <fullName evidence="1">Uncharacterized protein</fullName>
    </submittedName>
</protein>
<dbReference type="EMBL" id="FPIZ01000001">
    <property type="protein sequence ID" value="SFW19712.1"/>
    <property type="molecule type" value="Genomic_DNA"/>
</dbReference>
<dbReference type="AlphaFoldDB" id="A0A1K1M9A5"/>